<dbReference type="PANTHER" id="PTHR48250">
    <property type="entry name" value="CUTINASE 2-RELATED"/>
    <property type="match status" value="1"/>
</dbReference>
<feature type="active site" evidence="10">
    <location>
        <position position="276"/>
    </location>
</feature>
<dbReference type="OrthoDB" id="3225429at2759"/>
<evidence type="ECO:0000256" key="10">
    <source>
        <dbReference type="PIRSR" id="PIRSR611150-1"/>
    </source>
</evidence>
<dbReference type="AlphaFoldDB" id="A0A9W8YXY6"/>
<reference evidence="13" key="1">
    <citation type="submission" date="2022-10" db="EMBL/GenBank/DDBJ databases">
        <title>Tapping the CABI collections for fungal endophytes: first genome assemblies for Collariella, Neodidymelliopsis, Ascochyta clinopodiicola, Didymella pomorum, Didymosphaeria variabile, Neocosmospora piperis and Neocucurbitaria cava.</title>
        <authorList>
            <person name="Hill R."/>
        </authorList>
    </citation>
    <scope>NUCLEOTIDE SEQUENCE</scope>
    <source>
        <strain evidence="13">IMI 355082</strain>
    </source>
</reference>
<dbReference type="InterPro" id="IPR000675">
    <property type="entry name" value="Cutinase/axe"/>
</dbReference>
<dbReference type="GO" id="GO:0016052">
    <property type="term" value="P:carbohydrate catabolic process"/>
    <property type="evidence" value="ECO:0007669"/>
    <property type="project" value="TreeGrafter"/>
</dbReference>
<comment type="caution">
    <text evidence="13">The sequence shown here is derived from an EMBL/GenBank/DDBJ whole genome shotgun (WGS) entry which is preliminary data.</text>
</comment>
<dbReference type="InterPro" id="IPR011150">
    <property type="entry name" value="Cutinase_monf"/>
</dbReference>
<dbReference type="EC" id="3.1.1.74" evidence="3 12"/>
<comment type="subcellular location">
    <subcellularLocation>
        <location evidence="1 12">Secreted</location>
    </subcellularLocation>
</comment>
<evidence type="ECO:0000256" key="11">
    <source>
        <dbReference type="PIRSR" id="PIRSR611150-2"/>
    </source>
</evidence>
<dbReference type="GO" id="GO:0005576">
    <property type="term" value="C:extracellular region"/>
    <property type="evidence" value="ECO:0007669"/>
    <property type="project" value="UniProtKB-SubCell"/>
</dbReference>
<dbReference type="SMART" id="SM01110">
    <property type="entry name" value="Cutinase"/>
    <property type="match status" value="1"/>
</dbReference>
<dbReference type="Pfam" id="PF01083">
    <property type="entry name" value="Cutinase"/>
    <property type="match status" value="1"/>
</dbReference>
<evidence type="ECO:0000256" key="6">
    <source>
        <dbReference type="ARBA" id="ARBA00022729"/>
    </source>
</evidence>
<feature type="chain" id="PRO_5041021057" description="Cutinase" evidence="12">
    <location>
        <begin position="25"/>
        <end position="356"/>
    </location>
</feature>
<dbReference type="InterPro" id="IPR043580">
    <property type="entry name" value="CUTINASE_1"/>
</dbReference>
<dbReference type="PROSITE" id="PS00155">
    <property type="entry name" value="CUTINASE_1"/>
    <property type="match status" value="1"/>
</dbReference>
<dbReference type="Proteomes" id="UP001140453">
    <property type="component" value="Unassembled WGS sequence"/>
</dbReference>
<feature type="disulfide bond" evidence="11">
    <location>
        <begin position="272"/>
        <end position="279"/>
    </location>
</feature>
<gene>
    <name evidence="13" type="ORF">N0V93_003168</name>
</gene>
<keyword evidence="4 12" id="KW-0719">Serine esterase</keyword>
<evidence type="ECO:0000256" key="2">
    <source>
        <dbReference type="ARBA" id="ARBA00007534"/>
    </source>
</evidence>
<dbReference type="EMBL" id="JAPEVB010000002">
    <property type="protein sequence ID" value="KAJ4393951.1"/>
    <property type="molecule type" value="Genomic_DNA"/>
</dbReference>
<comment type="similarity">
    <text evidence="2 12">Belongs to the cutinase family.</text>
</comment>
<comment type="catalytic activity">
    <reaction evidence="9 12">
        <text>cutin + H2O = cutin monomers.</text>
        <dbReference type="EC" id="3.1.1.74"/>
    </reaction>
</comment>
<evidence type="ECO:0000256" key="5">
    <source>
        <dbReference type="ARBA" id="ARBA00022525"/>
    </source>
</evidence>
<dbReference type="GO" id="GO:0050525">
    <property type="term" value="F:cutinase activity"/>
    <property type="evidence" value="ECO:0007669"/>
    <property type="project" value="UniProtKB-UniRule"/>
</dbReference>
<proteinExistence type="inferred from homology"/>
<evidence type="ECO:0000256" key="3">
    <source>
        <dbReference type="ARBA" id="ARBA00013095"/>
    </source>
</evidence>
<dbReference type="PANTHER" id="PTHR48250:SF1">
    <property type="entry name" value="CUTINASE"/>
    <property type="match status" value="1"/>
</dbReference>
<accession>A0A9W8YXY6</accession>
<evidence type="ECO:0000256" key="9">
    <source>
        <dbReference type="ARBA" id="ARBA00034045"/>
    </source>
</evidence>
<evidence type="ECO:0000313" key="13">
    <source>
        <dbReference type="EMBL" id="KAJ4393951.1"/>
    </source>
</evidence>
<keyword evidence="7 12" id="KW-0378">Hydrolase</keyword>
<keyword evidence="8 11" id="KW-1015">Disulfide bond</keyword>
<feature type="active site" description="Nucleophile" evidence="10">
    <location>
        <position position="205"/>
    </location>
</feature>
<feature type="signal peptide" evidence="12">
    <location>
        <begin position="1"/>
        <end position="24"/>
    </location>
</feature>
<sequence>MRPSNRVPWLIISSALLSVFPSLAQPTDLVPVRNEERGLFDLIGGSASGNLGATAAELIGDATSLITTFVAAVQELHNATNENDLVDLLGVDLNGDAEDDQATVTNSTVGAIGANATCPGMAVLFARGTGEIGNVGLFAGPPFFTALRNYINGTSTLAIQGIPYPASIPGFLAGGSAFGSGVMALMVNKTTAACPNTKIVLSGYSQGAQVVHNAMQYINNGTTLPGTNGTLTPFANRAAAINSRVMSVVLFGDPKNGTAISGTQDARVLSLCNAQDNICAKGGDIITLDHLTYSQNATQAAMFVMQKSGLGVASQDAMNQGMGNVPIVQSTAKVNGAMQIGTGAGLPSFGLGKKRM</sequence>
<feature type="disulfide bond" evidence="11">
    <location>
        <begin position="118"/>
        <end position="194"/>
    </location>
</feature>
<feature type="active site" description="Proton donor/acceptor" evidence="10">
    <location>
        <position position="290"/>
    </location>
</feature>
<keyword evidence="14" id="KW-1185">Reference proteome</keyword>
<name>A0A9W8YXY6_9PEZI</name>
<dbReference type="InterPro" id="IPR029058">
    <property type="entry name" value="AB_hydrolase_fold"/>
</dbReference>
<protein>
    <recommendedName>
        <fullName evidence="3 12">Cutinase</fullName>
        <ecNumber evidence="3 12">3.1.1.74</ecNumber>
    </recommendedName>
</protein>
<keyword evidence="5 12" id="KW-0964">Secreted</keyword>
<evidence type="ECO:0000256" key="8">
    <source>
        <dbReference type="ARBA" id="ARBA00023157"/>
    </source>
</evidence>
<dbReference type="Gene3D" id="3.40.50.1820">
    <property type="entry name" value="alpha/beta hydrolase"/>
    <property type="match status" value="1"/>
</dbReference>
<evidence type="ECO:0000256" key="1">
    <source>
        <dbReference type="ARBA" id="ARBA00004613"/>
    </source>
</evidence>
<dbReference type="SUPFAM" id="SSF53474">
    <property type="entry name" value="alpha/beta-Hydrolases"/>
    <property type="match status" value="1"/>
</dbReference>
<keyword evidence="6 12" id="KW-0732">Signal</keyword>
<comment type="function">
    <text evidence="12">Catalyzes the hydrolysis of complex carboxylic polyesters found in the cell wall of plants. Degrades cutin, a macromolecule that forms the structure of the plant cuticle.</text>
</comment>
<evidence type="ECO:0000256" key="12">
    <source>
        <dbReference type="RuleBase" id="RU361263"/>
    </source>
</evidence>
<evidence type="ECO:0000256" key="4">
    <source>
        <dbReference type="ARBA" id="ARBA00022487"/>
    </source>
</evidence>
<evidence type="ECO:0000313" key="14">
    <source>
        <dbReference type="Proteomes" id="UP001140453"/>
    </source>
</evidence>
<evidence type="ECO:0000256" key="7">
    <source>
        <dbReference type="ARBA" id="ARBA00022801"/>
    </source>
</evidence>
<organism evidence="13 14">
    <name type="scientific">Gnomoniopsis smithogilvyi</name>
    <dbReference type="NCBI Taxonomy" id="1191159"/>
    <lineage>
        <taxon>Eukaryota</taxon>
        <taxon>Fungi</taxon>
        <taxon>Dikarya</taxon>
        <taxon>Ascomycota</taxon>
        <taxon>Pezizomycotina</taxon>
        <taxon>Sordariomycetes</taxon>
        <taxon>Sordariomycetidae</taxon>
        <taxon>Diaporthales</taxon>
        <taxon>Gnomoniaceae</taxon>
        <taxon>Gnomoniopsis</taxon>
    </lineage>
</organism>